<feature type="non-terminal residue" evidence="3">
    <location>
        <position position="1"/>
    </location>
</feature>
<dbReference type="GO" id="GO:0004401">
    <property type="term" value="F:histidinol-phosphatase activity"/>
    <property type="evidence" value="ECO:0007669"/>
    <property type="project" value="UniProtKB-UniRule"/>
</dbReference>
<keyword evidence="4" id="KW-1185">Reference proteome</keyword>
<dbReference type="AlphaFoldDB" id="A0AA43RJE7"/>
<proteinExistence type="inferred from homology"/>
<dbReference type="GO" id="GO:0000105">
    <property type="term" value="P:L-histidine biosynthetic process"/>
    <property type="evidence" value="ECO:0007669"/>
    <property type="project" value="UniProtKB-UniRule"/>
</dbReference>
<name>A0AA43RJE7_9ACTN</name>
<comment type="catalytic activity">
    <reaction evidence="2">
        <text>L-histidinol phosphate + H2O = L-histidinol + phosphate</text>
        <dbReference type="Rhea" id="RHEA:14465"/>
        <dbReference type="ChEBI" id="CHEBI:15377"/>
        <dbReference type="ChEBI" id="CHEBI:43474"/>
        <dbReference type="ChEBI" id="CHEBI:57699"/>
        <dbReference type="ChEBI" id="CHEBI:57980"/>
        <dbReference type="EC" id="3.1.3.15"/>
    </reaction>
</comment>
<organism evidence="3 4">
    <name type="scientific">Phoenicibacter congonensis</name>
    <dbReference type="NCBI Taxonomy" id="1944646"/>
    <lineage>
        <taxon>Bacteria</taxon>
        <taxon>Bacillati</taxon>
        <taxon>Actinomycetota</taxon>
        <taxon>Coriobacteriia</taxon>
        <taxon>Eggerthellales</taxon>
        <taxon>Eggerthellaceae</taxon>
        <taxon>Phoenicibacter</taxon>
    </lineage>
</organism>
<evidence type="ECO:0000256" key="2">
    <source>
        <dbReference type="RuleBase" id="RU366003"/>
    </source>
</evidence>
<comment type="similarity">
    <text evidence="2">Belongs to the PHP hydrolase family. HisK subfamily.</text>
</comment>
<keyword evidence="2" id="KW-0028">Amino-acid biosynthesis</keyword>
<sequence length="173" mass="19624">LSMHLIDGVDPYYEPGMARESYFAGKTRAQAYRLYAECRVRQLQSWRPEEYDSLAHFGYVCKFAPYPPQTRPFVWQDAPDEIDAALVILAQSGKALEINTSGWKATAEPIASESIVRRFRELGGEFVTFGSDSHTADYVGFRLAQARALARRCGFRYAITAEKREARPYAIPD</sequence>
<accession>A0AA43RJE7</accession>
<dbReference type="GO" id="GO:0005737">
    <property type="term" value="C:cytoplasm"/>
    <property type="evidence" value="ECO:0007669"/>
    <property type="project" value="TreeGrafter"/>
</dbReference>
<dbReference type="EMBL" id="JAUMVS010000207">
    <property type="protein sequence ID" value="MDO4842539.1"/>
    <property type="molecule type" value="Genomic_DNA"/>
</dbReference>
<evidence type="ECO:0000256" key="1">
    <source>
        <dbReference type="ARBA" id="ARBA00022801"/>
    </source>
</evidence>
<gene>
    <name evidence="3" type="ORF">Q3982_07690</name>
</gene>
<comment type="pathway">
    <text evidence="2">Amino-acid biosynthesis; L-histidine biosynthesis; L-histidine from 5-phospho-alpha-D-ribose 1-diphosphate: step 8/9.</text>
</comment>
<dbReference type="SUPFAM" id="SSF89550">
    <property type="entry name" value="PHP domain-like"/>
    <property type="match status" value="1"/>
</dbReference>
<dbReference type="PANTHER" id="PTHR21039:SF0">
    <property type="entry name" value="HISTIDINOL-PHOSPHATASE"/>
    <property type="match status" value="1"/>
</dbReference>
<dbReference type="InterPro" id="IPR010140">
    <property type="entry name" value="Histidinol_P_phosphatase_HisJ"/>
</dbReference>
<evidence type="ECO:0000313" key="3">
    <source>
        <dbReference type="EMBL" id="MDO4842539.1"/>
    </source>
</evidence>
<comment type="caution">
    <text evidence="3">The sequence shown here is derived from an EMBL/GenBank/DDBJ whole genome shotgun (WGS) entry which is preliminary data.</text>
</comment>
<protein>
    <recommendedName>
        <fullName evidence="2">Histidinol-phosphatase</fullName>
        <shortName evidence="2">HolPase</shortName>
        <ecNumber evidence="2">3.1.3.15</ecNumber>
    </recommendedName>
</protein>
<dbReference type="PANTHER" id="PTHR21039">
    <property type="entry name" value="HISTIDINOL PHOSPHATASE-RELATED"/>
    <property type="match status" value="1"/>
</dbReference>
<keyword evidence="2" id="KW-0368">Histidine biosynthesis</keyword>
<evidence type="ECO:0000313" key="4">
    <source>
        <dbReference type="Proteomes" id="UP001168575"/>
    </source>
</evidence>
<reference evidence="3" key="1">
    <citation type="submission" date="2023-07" db="EMBL/GenBank/DDBJ databases">
        <title>Between Cages and Wild: Unraveling the Impact of Captivity on Animal Microbiomes and Antimicrobial Resistance.</title>
        <authorList>
            <person name="Schmartz G.P."/>
            <person name="Rehner J."/>
            <person name="Schuff M.J."/>
            <person name="Becker S.L."/>
            <person name="Kravczyk M."/>
            <person name="Gurevich A."/>
            <person name="Francke R."/>
            <person name="Mueller R."/>
            <person name="Keller V."/>
            <person name="Keller A."/>
        </authorList>
    </citation>
    <scope>NUCLEOTIDE SEQUENCE</scope>
    <source>
        <strain evidence="3">S12M_St_49</strain>
    </source>
</reference>
<dbReference type="Gene3D" id="3.20.20.140">
    <property type="entry name" value="Metal-dependent hydrolases"/>
    <property type="match status" value="1"/>
</dbReference>
<dbReference type="Proteomes" id="UP001168575">
    <property type="component" value="Unassembled WGS sequence"/>
</dbReference>
<dbReference type="InterPro" id="IPR016195">
    <property type="entry name" value="Pol/histidinol_Pase-like"/>
</dbReference>
<dbReference type="EC" id="3.1.3.15" evidence="2"/>
<keyword evidence="1 2" id="KW-0378">Hydrolase</keyword>